<dbReference type="Gene3D" id="3.30.160.60">
    <property type="entry name" value="Classic Zinc Finger"/>
    <property type="match status" value="1"/>
</dbReference>
<accession>A0A6P9BU51</accession>
<feature type="region of interest" description="Disordered" evidence="13">
    <location>
        <begin position="920"/>
        <end position="989"/>
    </location>
</feature>
<dbReference type="GO" id="GO:0008270">
    <property type="term" value="F:zinc ion binding"/>
    <property type="evidence" value="ECO:0007669"/>
    <property type="project" value="UniProtKB-KW"/>
</dbReference>
<feature type="compositionally biased region" description="Basic and acidic residues" evidence="13">
    <location>
        <begin position="954"/>
        <end position="967"/>
    </location>
</feature>
<evidence type="ECO:0000256" key="10">
    <source>
        <dbReference type="ARBA" id="ARBA00023273"/>
    </source>
</evidence>
<dbReference type="GO" id="GO:0060271">
    <property type="term" value="P:cilium assembly"/>
    <property type="evidence" value="ECO:0007669"/>
    <property type="project" value="TreeGrafter"/>
</dbReference>
<keyword evidence="10" id="KW-0966">Cell projection</keyword>
<dbReference type="InterPro" id="IPR051241">
    <property type="entry name" value="DZIP_RILPL"/>
</dbReference>
<evidence type="ECO:0000256" key="7">
    <source>
        <dbReference type="ARBA" id="ARBA00022833"/>
    </source>
</evidence>
<evidence type="ECO:0000313" key="16">
    <source>
        <dbReference type="RefSeq" id="XP_034273474.2"/>
    </source>
</evidence>
<evidence type="ECO:0000256" key="2">
    <source>
        <dbReference type="ARBA" id="ARBA00004120"/>
    </source>
</evidence>
<feature type="region of interest" description="Disordered" evidence="13">
    <location>
        <begin position="145"/>
        <end position="172"/>
    </location>
</feature>
<feature type="coiled-coil region" evidence="12">
    <location>
        <begin position="345"/>
        <end position="372"/>
    </location>
</feature>
<keyword evidence="5" id="KW-0479">Metal-binding</keyword>
<dbReference type="PANTHER" id="PTHR21502">
    <property type="entry name" value="ZINC FINGER PROTEIN DZIP1"/>
    <property type="match status" value="1"/>
</dbReference>
<evidence type="ECO:0000256" key="4">
    <source>
        <dbReference type="ARBA" id="ARBA00022490"/>
    </source>
</evidence>
<dbReference type="Proteomes" id="UP001652622">
    <property type="component" value="Unplaced"/>
</dbReference>
<dbReference type="PANTHER" id="PTHR21502:SF5">
    <property type="entry name" value="CILIUM ASSEMBLY PROTEIN DZIP1"/>
    <property type="match status" value="1"/>
</dbReference>
<dbReference type="GO" id="GO:0005814">
    <property type="term" value="C:centriole"/>
    <property type="evidence" value="ECO:0007669"/>
    <property type="project" value="UniProtKB-SubCell"/>
</dbReference>
<comment type="similarity">
    <text evidence="3">Belongs to the DZIP C2H2-type zinc-finger protein family.</text>
</comment>
<feature type="domain" description="C2H2-type" evidence="14">
    <location>
        <begin position="308"/>
        <end position="336"/>
    </location>
</feature>
<feature type="compositionally biased region" description="Polar residues" evidence="13">
    <location>
        <begin position="565"/>
        <end position="580"/>
    </location>
</feature>
<evidence type="ECO:0000256" key="6">
    <source>
        <dbReference type="ARBA" id="ARBA00022771"/>
    </source>
</evidence>
<dbReference type="InterPro" id="IPR058883">
    <property type="entry name" value="DZIP1_dom"/>
</dbReference>
<dbReference type="Pfam" id="PF13815">
    <property type="entry name" value="Dzip-like_N"/>
    <property type="match status" value="1"/>
</dbReference>
<feature type="region of interest" description="Disordered" evidence="13">
    <location>
        <begin position="92"/>
        <end position="113"/>
    </location>
</feature>
<keyword evidence="15" id="KW-1185">Reference proteome</keyword>
<feature type="coiled-coil region" evidence="12">
    <location>
        <begin position="473"/>
        <end position="511"/>
    </location>
</feature>
<comment type="subcellular location">
    <subcellularLocation>
        <location evidence="2">Cytoplasm</location>
        <location evidence="2">Cytoskeleton</location>
        <location evidence="2">Cilium basal body</location>
    </subcellularLocation>
    <subcellularLocation>
        <location evidence="1">Cytoplasm</location>
        <location evidence="1">Cytoskeleton</location>
        <location evidence="1">Microtubule organizing center</location>
        <location evidence="1">Centrosome</location>
        <location evidence="1">Centriole</location>
    </subcellularLocation>
</comment>
<evidence type="ECO:0000256" key="11">
    <source>
        <dbReference type="PROSITE-ProRule" id="PRU00042"/>
    </source>
</evidence>
<dbReference type="GO" id="GO:0036064">
    <property type="term" value="C:ciliary basal body"/>
    <property type="evidence" value="ECO:0007669"/>
    <property type="project" value="TreeGrafter"/>
</dbReference>
<keyword evidence="7" id="KW-0862">Zinc</keyword>
<feature type="compositionally biased region" description="Basic and acidic residues" evidence="13">
    <location>
        <begin position="925"/>
        <end position="945"/>
    </location>
</feature>
<evidence type="ECO:0000256" key="13">
    <source>
        <dbReference type="SAM" id="MobiDB-lite"/>
    </source>
</evidence>
<dbReference type="Pfam" id="PF25977">
    <property type="entry name" value="DZIP1"/>
    <property type="match status" value="1"/>
</dbReference>
<dbReference type="InterPro" id="IPR013087">
    <property type="entry name" value="Znf_C2H2_type"/>
</dbReference>
<keyword evidence="8 12" id="KW-0175">Coiled coil</keyword>
<dbReference type="OrthoDB" id="9905722at2759"/>
<evidence type="ECO:0000259" key="14">
    <source>
        <dbReference type="PROSITE" id="PS50157"/>
    </source>
</evidence>
<dbReference type="RefSeq" id="XP_034273474.2">
    <property type="nucleotide sequence ID" value="XM_034417583.2"/>
</dbReference>
<organism evidence="15 16">
    <name type="scientific">Pantherophis guttatus</name>
    <name type="common">Corn snake</name>
    <name type="synonym">Elaphe guttata</name>
    <dbReference type="NCBI Taxonomy" id="94885"/>
    <lineage>
        <taxon>Eukaryota</taxon>
        <taxon>Metazoa</taxon>
        <taxon>Chordata</taxon>
        <taxon>Craniata</taxon>
        <taxon>Vertebrata</taxon>
        <taxon>Euteleostomi</taxon>
        <taxon>Lepidosauria</taxon>
        <taxon>Squamata</taxon>
        <taxon>Bifurcata</taxon>
        <taxon>Unidentata</taxon>
        <taxon>Episquamata</taxon>
        <taxon>Toxicofera</taxon>
        <taxon>Serpentes</taxon>
        <taxon>Colubroidea</taxon>
        <taxon>Colubridae</taxon>
        <taxon>Colubrinae</taxon>
        <taxon>Pantherophis</taxon>
    </lineage>
</organism>
<feature type="region of interest" description="Disordered" evidence="13">
    <location>
        <begin position="797"/>
        <end position="817"/>
    </location>
</feature>
<reference evidence="16" key="1">
    <citation type="submission" date="2025-08" db="UniProtKB">
        <authorList>
            <consortium name="RefSeq"/>
        </authorList>
    </citation>
    <scope>IDENTIFICATION</scope>
    <source>
        <tissue evidence="16">Blood</tissue>
    </source>
</reference>
<name>A0A6P9BU51_PANGU</name>
<dbReference type="GeneID" id="117665553"/>
<keyword evidence="9" id="KW-0206">Cytoskeleton</keyword>
<evidence type="ECO:0000313" key="15">
    <source>
        <dbReference type="Proteomes" id="UP001652622"/>
    </source>
</evidence>
<dbReference type="KEGG" id="pgut:117665553"/>
<evidence type="ECO:0000256" key="12">
    <source>
        <dbReference type="SAM" id="Coils"/>
    </source>
</evidence>
<dbReference type="GO" id="GO:0005634">
    <property type="term" value="C:nucleus"/>
    <property type="evidence" value="ECO:0007669"/>
    <property type="project" value="UniProtKB-SubCell"/>
</dbReference>
<dbReference type="InterPro" id="IPR032714">
    <property type="entry name" value="DZIP1_N"/>
</dbReference>
<dbReference type="GO" id="GO:0007507">
    <property type="term" value="P:heart development"/>
    <property type="evidence" value="ECO:0007669"/>
    <property type="project" value="UniProtKB-ARBA"/>
</dbReference>
<gene>
    <name evidence="16" type="primary">DZIP1</name>
</gene>
<keyword evidence="4" id="KW-0963">Cytoplasm</keyword>
<feature type="compositionally biased region" description="Low complexity" evidence="13">
    <location>
        <begin position="145"/>
        <end position="157"/>
    </location>
</feature>
<keyword evidence="6 11" id="KW-0863">Zinc-finger</keyword>
<evidence type="ECO:0000256" key="5">
    <source>
        <dbReference type="ARBA" id="ARBA00022723"/>
    </source>
</evidence>
<evidence type="ECO:0000256" key="9">
    <source>
        <dbReference type="ARBA" id="ARBA00023212"/>
    </source>
</evidence>
<feature type="region of interest" description="Disordered" evidence="13">
    <location>
        <begin position="554"/>
        <end position="580"/>
    </location>
</feature>
<feature type="coiled-coil region" evidence="12">
    <location>
        <begin position="396"/>
        <end position="448"/>
    </location>
</feature>
<dbReference type="PROSITE" id="PS00028">
    <property type="entry name" value="ZINC_FINGER_C2H2_1"/>
    <property type="match status" value="1"/>
</dbReference>
<feature type="compositionally biased region" description="Basic and acidic residues" evidence="13">
    <location>
        <begin position="554"/>
        <end position="564"/>
    </location>
</feature>
<evidence type="ECO:0000256" key="8">
    <source>
        <dbReference type="ARBA" id="ARBA00023054"/>
    </source>
</evidence>
<feature type="compositionally biased region" description="Basic and acidic residues" evidence="13">
    <location>
        <begin position="92"/>
        <end position="103"/>
    </location>
</feature>
<evidence type="ECO:0000256" key="3">
    <source>
        <dbReference type="ARBA" id="ARBA00009131"/>
    </source>
</evidence>
<sequence>MHLGRVCTEAASASSQLCKSVACTPPRLASSAMIGGSQINPSRTSGILLPEEQKELLYSSASRSFSRPRDQGLFLPPFAPPRLGIIGLEEREERGERRAENRGAPKHLKAGGRAIACGMRKSRRRGWGAEEAASLERRLIQADPPARMAAAAATATTSPPPGTALPPFQFRPRHEGPNWRRLSAVEVDRVAAEVNVAVLQEHLEHVTFCNAGRERCPHCQGPADPLLLKLLRLAQLCLEYLLHSQDYLSAQLRAGQELLRAADAHRDLLAKDVARGAQQIRLLKEECKRRKKMIATQQMMLQAGATYHQCQFCDKAFMNSSFLHSHLQRRHSEEPVTDQKKKSQTYKLQEEINQLKEQLQLTRSQLEAEQHAHIVKLSKEYEDRRSKEEEIRHLFHKWKEEEKEKLARELEKVKEMFMKEFKELTAKNSELENHLLEVQKSNQHLKSNLGTLKDTVELTDEKHRIATDHQNVMQLLEKQEAKWSSKVQALQEEHENEKYQLTTQIEKLKASVAEELNMSNIFYEKRLEEVGQKLQEQNDLIIIQKHQIEKLASKKPVENSKLSEVKTSAQNVQPKSSPSSMHDFGIEAENQSVLPAVRLLSKERPESAVQEQAPLVPMLEPIEELPENEKEIEKQVPQTGKNKSHINILKSDPSLTKELRTVLEQTLAEKLESLGIKSGVRGIPSDHLNRVLISVETAREERKKQLPDIQHIREQLERQVSFRVAERSSCSRFLSNPLLSSEAKYRTTRLGTSLPTVFPKPVKRSSITKHSLVQRTLPAENTSTPKTKKNMLKDEISRKPPSTVTPPFSSEEEVEDNDIRHSYISPELSLHKASKSHNKDNLTRFAYRSDVNIPEDEVDLKPSRSRSSLLQNEMDEMEKFLLSQRKESKEIGGMNGGSSSIHTCAQGVKFTGIGEEDDWDLSSLEDEKPLKDEKNKNVRAVEKNDPCAVSMTHEWGKPVKDEGRPDADMSSSPKSSLVTVTDWSDSSDI</sequence>
<dbReference type="AlphaFoldDB" id="A0A6P9BU51"/>
<proteinExistence type="inferred from homology"/>
<dbReference type="PROSITE" id="PS50157">
    <property type="entry name" value="ZINC_FINGER_C2H2_2"/>
    <property type="match status" value="1"/>
</dbReference>
<protein>
    <submittedName>
        <fullName evidence="16">Cilium assembly protein DZIP1 isoform X1</fullName>
    </submittedName>
</protein>
<evidence type="ECO:0000256" key="1">
    <source>
        <dbReference type="ARBA" id="ARBA00004114"/>
    </source>
</evidence>
<feature type="compositionally biased region" description="Polar residues" evidence="13">
    <location>
        <begin position="969"/>
        <end position="989"/>
    </location>
</feature>
<dbReference type="GO" id="GO:0005737">
    <property type="term" value="C:cytoplasm"/>
    <property type="evidence" value="ECO:0007669"/>
    <property type="project" value="UniProtKB-ARBA"/>
</dbReference>